<proteinExistence type="predicted"/>
<evidence type="ECO:0008006" key="3">
    <source>
        <dbReference type="Google" id="ProtNLM"/>
    </source>
</evidence>
<accession>A0A1G2IXY4</accession>
<dbReference type="Proteomes" id="UP000178650">
    <property type="component" value="Unassembled WGS sequence"/>
</dbReference>
<evidence type="ECO:0000313" key="2">
    <source>
        <dbReference type="Proteomes" id="UP000178650"/>
    </source>
</evidence>
<comment type="caution">
    <text evidence="1">The sequence shown here is derived from an EMBL/GenBank/DDBJ whole genome shotgun (WGS) entry which is preliminary data.</text>
</comment>
<dbReference type="AlphaFoldDB" id="A0A1G2IXY4"/>
<reference evidence="1 2" key="1">
    <citation type="journal article" date="2016" name="Nat. Commun.">
        <title>Thousands of microbial genomes shed light on interconnected biogeochemical processes in an aquifer system.</title>
        <authorList>
            <person name="Anantharaman K."/>
            <person name="Brown C.T."/>
            <person name="Hug L.A."/>
            <person name="Sharon I."/>
            <person name="Castelle C.J."/>
            <person name="Probst A.J."/>
            <person name="Thomas B.C."/>
            <person name="Singh A."/>
            <person name="Wilkins M.J."/>
            <person name="Karaoz U."/>
            <person name="Brodie E.L."/>
            <person name="Williams K.H."/>
            <person name="Hubbard S.S."/>
            <person name="Banfield J.F."/>
        </authorList>
    </citation>
    <scope>NUCLEOTIDE SEQUENCE [LARGE SCALE GENOMIC DNA]</scope>
</reference>
<gene>
    <name evidence="1" type="ORF">A2358_00735</name>
</gene>
<sequence length="142" mass="16366">MNQSKLGAYEKHSNCFFAPHKIYEDEKLRELSHAERDFLIALCHLRNRCGDKNGWFWHVDRSFNDKYGRKMGFETLGFGSSTCKRVRKKLVELGLIETKPHTVKGGAWPATMYRINPKLFHNTVDHSGLRLKTMMDSGPGPP</sequence>
<dbReference type="STRING" id="1802223.A2358_00735"/>
<dbReference type="EMBL" id="MHPJ01000007">
    <property type="protein sequence ID" value="OGZ79201.1"/>
    <property type="molecule type" value="Genomic_DNA"/>
</dbReference>
<organism evidence="1 2">
    <name type="scientific">Candidatus Staskawiczbacteria bacterium RIFOXYB1_FULL_37_44</name>
    <dbReference type="NCBI Taxonomy" id="1802223"/>
    <lineage>
        <taxon>Bacteria</taxon>
        <taxon>Candidatus Staskawicziibacteriota</taxon>
    </lineage>
</organism>
<name>A0A1G2IXY4_9BACT</name>
<evidence type="ECO:0000313" key="1">
    <source>
        <dbReference type="EMBL" id="OGZ79201.1"/>
    </source>
</evidence>
<protein>
    <recommendedName>
        <fullName evidence="3">Bacteriophage lambda Replication protein O N-terminal domain-containing protein</fullName>
    </recommendedName>
</protein>